<dbReference type="RefSeq" id="WP_140590414.1">
    <property type="nucleotide sequence ID" value="NZ_VFWZ01000002.1"/>
</dbReference>
<dbReference type="SUPFAM" id="SSF46689">
    <property type="entry name" value="Homeodomain-like"/>
    <property type="match status" value="2"/>
</dbReference>
<keyword evidence="2" id="KW-0238">DNA-binding</keyword>
<dbReference type="SMART" id="SM00342">
    <property type="entry name" value="HTH_ARAC"/>
    <property type="match status" value="1"/>
</dbReference>
<dbReference type="OrthoDB" id="799767at2"/>
<dbReference type="InterPro" id="IPR018062">
    <property type="entry name" value="HTH_AraC-typ_CS"/>
</dbReference>
<evidence type="ECO:0000256" key="1">
    <source>
        <dbReference type="ARBA" id="ARBA00023015"/>
    </source>
</evidence>
<keyword evidence="1" id="KW-0805">Transcription regulation</keyword>
<dbReference type="Gene3D" id="1.10.10.60">
    <property type="entry name" value="Homeodomain-like"/>
    <property type="match status" value="2"/>
</dbReference>
<proteinExistence type="predicted"/>
<dbReference type="PROSITE" id="PS01124">
    <property type="entry name" value="HTH_ARAC_FAMILY_2"/>
    <property type="match status" value="1"/>
</dbReference>
<dbReference type="InterPro" id="IPR009057">
    <property type="entry name" value="Homeodomain-like_sf"/>
</dbReference>
<accession>A0A504JJD4</accession>
<dbReference type="InterPro" id="IPR053142">
    <property type="entry name" value="PchR_regulatory_protein"/>
</dbReference>
<dbReference type="GO" id="GO:0043565">
    <property type="term" value="F:sequence-specific DNA binding"/>
    <property type="evidence" value="ECO:0007669"/>
    <property type="project" value="InterPro"/>
</dbReference>
<evidence type="ECO:0000259" key="4">
    <source>
        <dbReference type="PROSITE" id="PS01124"/>
    </source>
</evidence>
<protein>
    <submittedName>
        <fullName evidence="5">Helix-turn-helix transcriptional regulator</fullName>
    </submittedName>
</protein>
<dbReference type="InterPro" id="IPR018060">
    <property type="entry name" value="HTH_AraC"/>
</dbReference>
<evidence type="ECO:0000256" key="3">
    <source>
        <dbReference type="ARBA" id="ARBA00023163"/>
    </source>
</evidence>
<keyword evidence="6" id="KW-1185">Reference proteome</keyword>
<dbReference type="InterPro" id="IPR020449">
    <property type="entry name" value="Tscrpt_reg_AraC-type_HTH"/>
</dbReference>
<dbReference type="PANTHER" id="PTHR47893:SF1">
    <property type="entry name" value="REGULATORY PROTEIN PCHR"/>
    <property type="match status" value="1"/>
</dbReference>
<organism evidence="5 6">
    <name type="scientific">Aquimarina algicola</name>
    <dbReference type="NCBI Taxonomy" id="2589995"/>
    <lineage>
        <taxon>Bacteria</taxon>
        <taxon>Pseudomonadati</taxon>
        <taxon>Bacteroidota</taxon>
        <taxon>Flavobacteriia</taxon>
        <taxon>Flavobacteriales</taxon>
        <taxon>Flavobacteriaceae</taxon>
        <taxon>Aquimarina</taxon>
    </lineage>
</organism>
<name>A0A504JJD4_9FLAO</name>
<feature type="domain" description="HTH araC/xylS-type" evidence="4">
    <location>
        <begin position="233"/>
        <end position="331"/>
    </location>
</feature>
<dbReference type="PRINTS" id="PR00032">
    <property type="entry name" value="HTHARAC"/>
</dbReference>
<dbReference type="GO" id="GO:0003700">
    <property type="term" value="F:DNA-binding transcription factor activity"/>
    <property type="evidence" value="ECO:0007669"/>
    <property type="project" value="InterPro"/>
</dbReference>
<dbReference type="AlphaFoldDB" id="A0A504JJD4"/>
<comment type="caution">
    <text evidence="5">The sequence shown here is derived from an EMBL/GenBank/DDBJ whole genome shotgun (WGS) entry which is preliminary data.</text>
</comment>
<dbReference type="Proteomes" id="UP000315540">
    <property type="component" value="Unassembled WGS sequence"/>
</dbReference>
<dbReference type="Pfam" id="PF12833">
    <property type="entry name" value="HTH_18"/>
    <property type="match status" value="1"/>
</dbReference>
<evidence type="ECO:0000313" key="5">
    <source>
        <dbReference type="EMBL" id="TPN86859.1"/>
    </source>
</evidence>
<dbReference type="PROSITE" id="PS00041">
    <property type="entry name" value="HTH_ARAC_FAMILY_1"/>
    <property type="match status" value="1"/>
</dbReference>
<keyword evidence="3" id="KW-0804">Transcription</keyword>
<sequence>MDKKRRKKTSLSNTISNEPKYRSLHAIIQLISKKQHCGLYTKKFQFLPEYGEGYLEYHRFEGLQVSIFDAMLHQDFNISRKQTVDALELSFLIDGEQIIKIDGNKDDFIYENQESYLVYIPNVSGSVKYHKNKPLKEVKIRMTQDFIKKYELDTSYEIKTKYALRQFKNSFIKPLCTKTQEILAEILIDNRQGLLKRLFLESKVLELLSLQLDATPKDKPETQNTDHLIKKLYNVQVIINEDLTTQHSVYELARKVGINDFMLKKEFKRVFGTTIFEYTLDLRMTKAKKLLRYSKKPIYEISELVGYKNSTHFTAAFKKIEGITPKKYRKEIAESL</sequence>
<evidence type="ECO:0000313" key="6">
    <source>
        <dbReference type="Proteomes" id="UP000315540"/>
    </source>
</evidence>
<dbReference type="PANTHER" id="PTHR47893">
    <property type="entry name" value="REGULATORY PROTEIN PCHR"/>
    <property type="match status" value="1"/>
</dbReference>
<gene>
    <name evidence="5" type="ORF">FHK87_04450</name>
</gene>
<evidence type="ECO:0000256" key="2">
    <source>
        <dbReference type="ARBA" id="ARBA00023125"/>
    </source>
</evidence>
<reference evidence="5 6" key="1">
    <citation type="submission" date="2019-06" db="EMBL/GenBank/DDBJ databases">
        <authorList>
            <person name="Meng X."/>
        </authorList>
    </citation>
    <scope>NUCLEOTIDE SEQUENCE [LARGE SCALE GENOMIC DNA]</scope>
    <source>
        <strain evidence="5 6">M625</strain>
    </source>
</reference>
<dbReference type="EMBL" id="VFWZ01000002">
    <property type="protein sequence ID" value="TPN86859.1"/>
    <property type="molecule type" value="Genomic_DNA"/>
</dbReference>